<accession>A0ABW0M5X3</accession>
<reference evidence="2" key="1">
    <citation type="journal article" date="2019" name="Int. J. Syst. Evol. Microbiol.">
        <title>The Global Catalogue of Microorganisms (GCM) 10K type strain sequencing project: providing services to taxonomists for standard genome sequencing and annotation.</title>
        <authorList>
            <consortium name="The Broad Institute Genomics Platform"/>
            <consortium name="The Broad Institute Genome Sequencing Center for Infectious Disease"/>
            <person name="Wu L."/>
            <person name="Ma J."/>
        </authorList>
    </citation>
    <scope>NUCLEOTIDE SEQUENCE [LARGE SCALE GENOMIC DNA]</scope>
    <source>
        <strain evidence="2">JCM 17066</strain>
    </source>
</reference>
<dbReference type="Proteomes" id="UP001596045">
    <property type="component" value="Unassembled WGS sequence"/>
</dbReference>
<comment type="caution">
    <text evidence="1">The sequence shown here is derived from an EMBL/GenBank/DDBJ whole genome shotgun (WGS) entry which is preliminary data.</text>
</comment>
<protein>
    <submittedName>
        <fullName evidence="1">Uncharacterized protein</fullName>
    </submittedName>
</protein>
<organism evidence="1 2">
    <name type="scientific">Paraherbaspirillum soli</name>
    <dbReference type="NCBI Taxonomy" id="631222"/>
    <lineage>
        <taxon>Bacteria</taxon>
        <taxon>Pseudomonadati</taxon>
        <taxon>Pseudomonadota</taxon>
        <taxon>Betaproteobacteria</taxon>
        <taxon>Burkholderiales</taxon>
        <taxon>Oxalobacteraceae</taxon>
        <taxon>Paraherbaspirillum</taxon>
    </lineage>
</organism>
<proteinExistence type="predicted"/>
<evidence type="ECO:0000313" key="1">
    <source>
        <dbReference type="EMBL" id="MFC5472452.1"/>
    </source>
</evidence>
<gene>
    <name evidence="1" type="ORF">ACFPM8_00625</name>
</gene>
<keyword evidence="2" id="KW-1185">Reference proteome</keyword>
<name>A0ABW0M5X3_9BURK</name>
<evidence type="ECO:0000313" key="2">
    <source>
        <dbReference type="Proteomes" id="UP001596045"/>
    </source>
</evidence>
<sequence>MSVSLQPRNTVHNMSEIYQWPGDYSNRREGEMRVSAWNDEAHGIAC</sequence>
<dbReference type="RefSeq" id="WP_378993905.1">
    <property type="nucleotide sequence ID" value="NZ_JBHSMT010000004.1"/>
</dbReference>
<dbReference type="EMBL" id="JBHSMT010000004">
    <property type="protein sequence ID" value="MFC5472452.1"/>
    <property type="molecule type" value="Genomic_DNA"/>
</dbReference>